<reference evidence="3" key="3">
    <citation type="submission" date="2025-08" db="UniProtKB">
        <authorList>
            <consortium name="Ensembl"/>
        </authorList>
    </citation>
    <scope>IDENTIFICATION</scope>
</reference>
<protein>
    <submittedName>
        <fullName evidence="3">Uncharacterized protein</fullName>
    </submittedName>
</protein>
<proteinExistence type="predicted"/>
<feature type="transmembrane region" description="Helical" evidence="2">
    <location>
        <begin position="12"/>
        <end position="30"/>
    </location>
</feature>
<keyword evidence="2" id="KW-1133">Transmembrane helix</keyword>
<evidence type="ECO:0000313" key="3">
    <source>
        <dbReference type="Ensembl" id="ENSPSIP00000001447.1"/>
    </source>
</evidence>
<sequence>MKSYANWEEFLMPAPISIAILGQLVFISAAQKDFSINKNPPTGGFKHIRYPESFRACLCQVSNQGWEAFNAAHGNMNRIRLLCMNVPGWEKVIVKILFQDMEMVNAMLPIQLKNRKAMTDDCEDLAQPVEDKYSAVIHLIQELLEACLNAKKGYEDKLKGIEIALQQARIKEKATREAQKLAEQYHNQIKQLVGESLKQYKEAMQDFPTGWDLMGMATVETSAIGHISLITSGKKKGHAGDNLEEDDDGSPISTLNVFAKSGHPLVYTLKLKNLINEHSGLNMKKVVNEETGAINSNWMKKT</sequence>
<reference evidence="4" key="2">
    <citation type="journal article" date="2013" name="Nat. Genet.">
        <title>The draft genomes of soft-shell turtle and green sea turtle yield insights into the development and evolution of the turtle-specific body plan.</title>
        <authorList>
            <person name="Wang Z."/>
            <person name="Pascual-Anaya J."/>
            <person name="Zadissa A."/>
            <person name="Li W."/>
            <person name="Niimura Y."/>
            <person name="Huang Z."/>
            <person name="Li C."/>
            <person name="White S."/>
            <person name="Xiong Z."/>
            <person name="Fang D."/>
            <person name="Wang B."/>
            <person name="Ming Y."/>
            <person name="Chen Y."/>
            <person name="Zheng Y."/>
            <person name="Kuraku S."/>
            <person name="Pignatelli M."/>
            <person name="Herrero J."/>
            <person name="Beal K."/>
            <person name="Nozawa M."/>
            <person name="Li Q."/>
            <person name="Wang J."/>
            <person name="Zhang H."/>
            <person name="Yu L."/>
            <person name="Shigenobu S."/>
            <person name="Wang J."/>
            <person name="Liu J."/>
            <person name="Flicek P."/>
            <person name="Searle S."/>
            <person name="Wang J."/>
            <person name="Kuratani S."/>
            <person name="Yin Y."/>
            <person name="Aken B."/>
            <person name="Zhang G."/>
            <person name="Irie N."/>
        </authorList>
    </citation>
    <scope>NUCLEOTIDE SEQUENCE [LARGE SCALE GENOMIC DNA]</scope>
    <source>
        <strain evidence="4">Daiwa-1</strain>
    </source>
</reference>
<keyword evidence="2" id="KW-0472">Membrane</keyword>
<reference evidence="3" key="4">
    <citation type="submission" date="2025-09" db="UniProtKB">
        <authorList>
            <consortium name="Ensembl"/>
        </authorList>
    </citation>
    <scope>IDENTIFICATION</scope>
</reference>
<dbReference type="eggNOG" id="ENOG502RYFC">
    <property type="taxonomic scope" value="Eukaryota"/>
</dbReference>
<evidence type="ECO:0000256" key="1">
    <source>
        <dbReference type="SAM" id="Coils"/>
    </source>
</evidence>
<dbReference type="Proteomes" id="UP000007267">
    <property type="component" value="Unassembled WGS sequence"/>
</dbReference>
<dbReference type="STRING" id="13735.ENSPSIP00000001447"/>
<dbReference type="AlphaFoldDB" id="K7F087"/>
<keyword evidence="4" id="KW-1185">Reference proteome</keyword>
<keyword evidence="1" id="KW-0175">Coiled coil</keyword>
<dbReference type="OMA" id="ADMRETT"/>
<dbReference type="EMBL" id="AGCU01006588">
    <property type="status" value="NOT_ANNOTATED_CDS"/>
    <property type="molecule type" value="Genomic_DNA"/>
</dbReference>
<feature type="coiled-coil region" evidence="1">
    <location>
        <begin position="151"/>
        <end position="191"/>
    </location>
</feature>
<evidence type="ECO:0000313" key="4">
    <source>
        <dbReference type="Proteomes" id="UP000007267"/>
    </source>
</evidence>
<accession>K7F087</accession>
<dbReference type="HOGENOM" id="CLU_923012_0_0_1"/>
<reference evidence="4" key="1">
    <citation type="submission" date="2011-10" db="EMBL/GenBank/DDBJ databases">
        <authorList>
            <consortium name="Soft-shell Turtle Genome Consortium"/>
        </authorList>
    </citation>
    <scope>NUCLEOTIDE SEQUENCE [LARGE SCALE GENOMIC DNA]</scope>
    <source>
        <strain evidence="4">Daiwa-1</strain>
    </source>
</reference>
<keyword evidence="2" id="KW-0812">Transmembrane</keyword>
<dbReference type="PANTHER" id="PTHR33488:SF2">
    <property type="entry name" value="EARLY ENDOSOME ANTIGEN 1-LIKE"/>
    <property type="match status" value="1"/>
</dbReference>
<evidence type="ECO:0000256" key="2">
    <source>
        <dbReference type="SAM" id="Phobius"/>
    </source>
</evidence>
<name>K7F087_PELSI</name>
<organism evidence="3 4">
    <name type="scientific">Pelodiscus sinensis</name>
    <name type="common">Chinese softshell turtle</name>
    <name type="synonym">Trionyx sinensis</name>
    <dbReference type="NCBI Taxonomy" id="13735"/>
    <lineage>
        <taxon>Eukaryota</taxon>
        <taxon>Metazoa</taxon>
        <taxon>Chordata</taxon>
        <taxon>Craniata</taxon>
        <taxon>Vertebrata</taxon>
        <taxon>Euteleostomi</taxon>
        <taxon>Archelosauria</taxon>
        <taxon>Testudinata</taxon>
        <taxon>Testudines</taxon>
        <taxon>Cryptodira</taxon>
        <taxon>Trionychia</taxon>
        <taxon>Trionychidae</taxon>
        <taxon>Pelodiscus</taxon>
    </lineage>
</organism>
<dbReference type="Ensembl" id="ENSPSIT00000001451.1">
    <property type="protein sequence ID" value="ENSPSIP00000001447.1"/>
    <property type="gene ID" value="ENSPSIG00000001451.1"/>
</dbReference>
<dbReference type="PANTHER" id="PTHR33488">
    <property type="entry name" value="ZGC:162509"/>
    <property type="match status" value="1"/>
</dbReference>
<dbReference type="GeneTree" id="ENSGT00390000008061"/>